<protein>
    <submittedName>
        <fullName evidence="1">Uncharacterized protein</fullName>
    </submittedName>
</protein>
<evidence type="ECO:0000313" key="2">
    <source>
        <dbReference type="Proteomes" id="UP000712600"/>
    </source>
</evidence>
<evidence type="ECO:0000313" key="1">
    <source>
        <dbReference type="EMBL" id="KAF3570302.1"/>
    </source>
</evidence>
<comment type="caution">
    <text evidence="1">The sequence shown here is derived from an EMBL/GenBank/DDBJ whole genome shotgun (WGS) entry which is preliminary data.</text>
</comment>
<dbReference type="AlphaFoldDB" id="A0A8S9RC82"/>
<name>A0A8S9RC82_BRACR</name>
<proteinExistence type="predicted"/>
<dbReference type="Proteomes" id="UP000712600">
    <property type="component" value="Unassembled WGS sequence"/>
</dbReference>
<organism evidence="1 2">
    <name type="scientific">Brassica cretica</name>
    <name type="common">Mustard</name>
    <dbReference type="NCBI Taxonomy" id="69181"/>
    <lineage>
        <taxon>Eukaryota</taxon>
        <taxon>Viridiplantae</taxon>
        <taxon>Streptophyta</taxon>
        <taxon>Embryophyta</taxon>
        <taxon>Tracheophyta</taxon>
        <taxon>Spermatophyta</taxon>
        <taxon>Magnoliopsida</taxon>
        <taxon>eudicotyledons</taxon>
        <taxon>Gunneridae</taxon>
        <taxon>Pentapetalae</taxon>
        <taxon>rosids</taxon>
        <taxon>malvids</taxon>
        <taxon>Brassicales</taxon>
        <taxon>Brassicaceae</taxon>
        <taxon>Brassiceae</taxon>
        <taxon>Brassica</taxon>
    </lineage>
</organism>
<reference evidence="1" key="1">
    <citation type="submission" date="2019-12" db="EMBL/GenBank/DDBJ databases">
        <title>Genome sequencing and annotation of Brassica cretica.</title>
        <authorList>
            <person name="Studholme D.J."/>
            <person name="Sarris P."/>
        </authorList>
    </citation>
    <scope>NUCLEOTIDE SEQUENCE</scope>
    <source>
        <strain evidence="1">PFS-109/04</strain>
        <tissue evidence="1">Leaf</tissue>
    </source>
</reference>
<accession>A0A8S9RC82</accession>
<dbReference type="EMBL" id="QGKX02000095">
    <property type="protein sequence ID" value="KAF3570302.1"/>
    <property type="molecule type" value="Genomic_DNA"/>
</dbReference>
<gene>
    <name evidence="1" type="ORF">F2Q69_00063575</name>
</gene>
<sequence length="76" mass="8863">MTSRLREWGVPQWGSSSPDYETKEIKNIYVDSIGGNLKGDIRARSRMQQHVLDKQRTSLPERIVLDRWIVSGEEYV</sequence>